<evidence type="ECO:0000313" key="3">
    <source>
        <dbReference type="Proteomes" id="UP001175211"/>
    </source>
</evidence>
<feature type="compositionally biased region" description="Basic and acidic residues" evidence="1">
    <location>
        <begin position="256"/>
        <end position="267"/>
    </location>
</feature>
<dbReference type="Gene3D" id="3.30.160.60">
    <property type="entry name" value="Classic Zinc Finger"/>
    <property type="match status" value="1"/>
</dbReference>
<dbReference type="RefSeq" id="XP_060339315.1">
    <property type="nucleotide sequence ID" value="XM_060470827.1"/>
</dbReference>
<dbReference type="GeneID" id="85354375"/>
<dbReference type="EMBL" id="JAUEPS010000001">
    <property type="protein sequence ID" value="KAK0469522.1"/>
    <property type="molecule type" value="Genomic_DNA"/>
</dbReference>
<reference evidence="2" key="1">
    <citation type="submission" date="2023-06" db="EMBL/GenBank/DDBJ databases">
        <authorList>
            <consortium name="Lawrence Berkeley National Laboratory"/>
            <person name="Ahrendt S."/>
            <person name="Sahu N."/>
            <person name="Indic B."/>
            <person name="Wong-Bajracharya J."/>
            <person name="Merenyi Z."/>
            <person name="Ke H.-M."/>
            <person name="Monk M."/>
            <person name="Kocsube S."/>
            <person name="Drula E."/>
            <person name="Lipzen A."/>
            <person name="Balint B."/>
            <person name="Henrissat B."/>
            <person name="Andreopoulos B."/>
            <person name="Martin F.M."/>
            <person name="Harder C.B."/>
            <person name="Rigling D."/>
            <person name="Ford K.L."/>
            <person name="Foster G.D."/>
            <person name="Pangilinan J."/>
            <person name="Papanicolaou A."/>
            <person name="Barry K."/>
            <person name="LaButti K."/>
            <person name="Viragh M."/>
            <person name="Koriabine M."/>
            <person name="Yan M."/>
            <person name="Riley R."/>
            <person name="Champramary S."/>
            <person name="Plett K.L."/>
            <person name="Tsai I.J."/>
            <person name="Slot J."/>
            <person name="Sipos G."/>
            <person name="Plett J."/>
            <person name="Nagy L.G."/>
            <person name="Grigoriev I.V."/>
        </authorList>
    </citation>
    <scope>NUCLEOTIDE SEQUENCE</scope>
    <source>
        <strain evidence="2">CCBAS 213</strain>
    </source>
</reference>
<name>A0AA39NPM0_ARMTA</name>
<comment type="caution">
    <text evidence="2">The sequence shown here is derived from an EMBL/GenBank/DDBJ whole genome shotgun (WGS) entry which is preliminary data.</text>
</comment>
<accession>A0AA39NPM0</accession>
<feature type="region of interest" description="Disordered" evidence="1">
    <location>
        <begin position="198"/>
        <end position="267"/>
    </location>
</feature>
<feature type="compositionally biased region" description="Low complexity" evidence="1">
    <location>
        <begin position="154"/>
        <end position="172"/>
    </location>
</feature>
<evidence type="ECO:0000313" key="2">
    <source>
        <dbReference type="EMBL" id="KAK0469522.1"/>
    </source>
</evidence>
<dbReference type="Proteomes" id="UP001175211">
    <property type="component" value="Unassembled WGS sequence"/>
</dbReference>
<feature type="non-terminal residue" evidence="2">
    <location>
        <position position="1"/>
    </location>
</feature>
<evidence type="ECO:0000256" key="1">
    <source>
        <dbReference type="SAM" id="MobiDB-lite"/>
    </source>
</evidence>
<proteinExistence type="predicted"/>
<organism evidence="2 3">
    <name type="scientific">Armillaria tabescens</name>
    <name type="common">Ringless honey mushroom</name>
    <name type="synonym">Agaricus tabescens</name>
    <dbReference type="NCBI Taxonomy" id="1929756"/>
    <lineage>
        <taxon>Eukaryota</taxon>
        <taxon>Fungi</taxon>
        <taxon>Dikarya</taxon>
        <taxon>Basidiomycota</taxon>
        <taxon>Agaricomycotina</taxon>
        <taxon>Agaricomycetes</taxon>
        <taxon>Agaricomycetidae</taxon>
        <taxon>Agaricales</taxon>
        <taxon>Marasmiineae</taxon>
        <taxon>Physalacriaceae</taxon>
        <taxon>Desarmillaria</taxon>
    </lineage>
</organism>
<sequence length="305" mass="33648">MNFTYPEIRIYDSEGRGAFDDSSPLESLQGLPEISPDIWDQGIMRGFDLEPSLWGFVESCHATHRIAPDPSQYLTSPAGDEGMLLGDGTSPYGLGYNYYLTPSNSLSPASPSIPLHTPEDMQYPLPQYSPVQFNQGSALLRQSFQSLHISADYSQPSSPTSSTIQPTTSNFPNTFPTDYDSLCLLSPISITESVALSPSPTTSVFSLPDEEQLDTGRGQNPLAGKRCPLPANAKRNLRSPPERSAVAQHRKKINTAKKEHVANGSEAKRIRERKYKCHHEGCTKTYTASHNYKGAVLFRHTSFCM</sequence>
<gene>
    <name evidence="2" type="ORF">EV420DRAFT_1494952</name>
</gene>
<keyword evidence="3" id="KW-1185">Reference proteome</keyword>
<protein>
    <submittedName>
        <fullName evidence="2">Uncharacterized protein</fullName>
    </submittedName>
</protein>
<feature type="region of interest" description="Disordered" evidence="1">
    <location>
        <begin position="151"/>
        <end position="172"/>
    </location>
</feature>
<dbReference type="AlphaFoldDB" id="A0AA39NPM0"/>